<accession>A0ABS5XYW3</accession>
<comment type="caution">
    <text evidence="1">The sequence shown here is derived from an EMBL/GenBank/DDBJ whole genome shotgun (WGS) entry which is preliminary data.</text>
</comment>
<reference evidence="1 2" key="1">
    <citation type="journal article" date="2021" name="Mar. Drugs">
        <title>Genome Reduction and Secondary Metabolism of the Marine Sponge-Associated Cyanobacterium Leptothoe.</title>
        <authorList>
            <person name="Konstantinou D."/>
            <person name="Popin R.V."/>
            <person name="Fewer D.P."/>
            <person name="Sivonen K."/>
            <person name="Gkelis S."/>
        </authorList>
    </citation>
    <scope>NUCLEOTIDE SEQUENCE [LARGE SCALE GENOMIC DNA]</scope>
    <source>
        <strain evidence="1 2">TAU-MAC 1615</strain>
    </source>
</reference>
<gene>
    <name evidence="1" type="ORF">IXB28_01170</name>
</gene>
<evidence type="ECO:0000313" key="1">
    <source>
        <dbReference type="EMBL" id="MBT9310804.1"/>
    </source>
</evidence>
<dbReference type="Proteomes" id="UP001196661">
    <property type="component" value="Unassembled WGS sequence"/>
</dbReference>
<dbReference type="RefSeq" id="WP_215616706.1">
    <property type="nucleotide sequence ID" value="NZ_JADOER010000002.1"/>
</dbReference>
<proteinExistence type="predicted"/>
<keyword evidence="2" id="KW-1185">Reference proteome</keyword>
<evidence type="ECO:0000313" key="2">
    <source>
        <dbReference type="Proteomes" id="UP001196661"/>
    </source>
</evidence>
<name>A0ABS5XYW3_9CYAN</name>
<protein>
    <submittedName>
        <fullName evidence="1">Uncharacterized protein</fullName>
    </submittedName>
</protein>
<dbReference type="EMBL" id="JADOER010000002">
    <property type="protein sequence ID" value="MBT9310804.1"/>
    <property type="molecule type" value="Genomic_DNA"/>
</dbReference>
<organism evidence="1 2">
    <name type="scientific">Leptothoe kymatousa TAU-MAC 1615</name>
    <dbReference type="NCBI Taxonomy" id="2364775"/>
    <lineage>
        <taxon>Bacteria</taxon>
        <taxon>Bacillati</taxon>
        <taxon>Cyanobacteriota</taxon>
        <taxon>Cyanophyceae</taxon>
        <taxon>Nodosilineales</taxon>
        <taxon>Cymatolegaceae</taxon>
        <taxon>Leptothoe</taxon>
        <taxon>Leptothoe kymatousa</taxon>
    </lineage>
</organism>
<sequence length="188" mass="20091">MGVLGIVENRIGHQRTAQKLIDCISKVGALCLGATTLLITQAAVAETIGATATGPLAIQPLLAQTNSTAQGQLTNGIYLFGEKPLPDQLQTAYMIFEARAGEVVGAFYSPHSSFDCFEGDVQNAQMSLAITETYSQEVYPYMLNLDDTAIAGPGGSQFAIEGFHQIDAVSDNDMRMLSTCQTQYSQTI</sequence>